<proteinExistence type="predicted"/>
<dbReference type="Proteomes" id="UP001498398">
    <property type="component" value="Unassembled WGS sequence"/>
</dbReference>
<keyword evidence="2" id="KW-1185">Reference proteome</keyword>
<accession>A0ABR1JAN8</accession>
<reference evidence="1 2" key="1">
    <citation type="submission" date="2024-01" db="EMBL/GenBank/DDBJ databases">
        <title>A draft genome for the cacao thread blight pathogen Marasmiellus scandens.</title>
        <authorList>
            <person name="Baruah I.K."/>
            <person name="Leung J."/>
            <person name="Bukari Y."/>
            <person name="Amoako-Attah I."/>
            <person name="Meinhardt L.W."/>
            <person name="Bailey B.A."/>
            <person name="Cohen S.P."/>
        </authorList>
    </citation>
    <scope>NUCLEOTIDE SEQUENCE [LARGE SCALE GENOMIC DNA]</scope>
    <source>
        <strain evidence="1 2">GH-19</strain>
    </source>
</reference>
<gene>
    <name evidence="1" type="ORF">VKT23_011043</name>
</gene>
<sequence>MATCTVICRDTKRPFTSSNGGLTFVNGQLMGPSVCSEMSIGSNNPKPLPCYINQLPTEILIAIFSSCLDEYPFHETVVNVSSVLWQLGRVCGFWRNIVSNCMSSSWAYICVPDPRAKLVPILQVCLQRCQKHQLSFLLGFQRKVPLEDFRACLDVFLAACERWQEASLTIPTSDIEYLETRVRGRLSSLETLKFIVIEPGYFSRQVLPTIPIRAFETAPRLERVDTLLPLDKIVLPLSQLTTLSTHTQVKDTACLPILAPNLKHLVANDLLMTELTPSLIDRDKVVYPTLTTLELTSASNACLGKLSFPLLEEFIILSALPSALEGLTIATFPSLKRLRVGLVLSLRSNVVLPLFAITPSISSLTIDISCYRKDYVRPIEQLFAGLTASERTEPLLPNLTSLEFPQFGFSDDPDIQECLVSALIKLVRSRWSSGHRSTRLMRLVLTKYSPQSIFDTLLGEFSRELMDLVDEGMEVVVGGRRISNTR</sequence>
<comment type="caution">
    <text evidence="1">The sequence shown here is derived from an EMBL/GenBank/DDBJ whole genome shotgun (WGS) entry which is preliminary data.</text>
</comment>
<evidence type="ECO:0008006" key="3">
    <source>
        <dbReference type="Google" id="ProtNLM"/>
    </source>
</evidence>
<dbReference type="EMBL" id="JBANRG010000023">
    <property type="protein sequence ID" value="KAK7455172.1"/>
    <property type="molecule type" value="Genomic_DNA"/>
</dbReference>
<evidence type="ECO:0000313" key="2">
    <source>
        <dbReference type="Proteomes" id="UP001498398"/>
    </source>
</evidence>
<organism evidence="1 2">
    <name type="scientific">Marasmiellus scandens</name>
    <dbReference type="NCBI Taxonomy" id="2682957"/>
    <lineage>
        <taxon>Eukaryota</taxon>
        <taxon>Fungi</taxon>
        <taxon>Dikarya</taxon>
        <taxon>Basidiomycota</taxon>
        <taxon>Agaricomycotina</taxon>
        <taxon>Agaricomycetes</taxon>
        <taxon>Agaricomycetidae</taxon>
        <taxon>Agaricales</taxon>
        <taxon>Marasmiineae</taxon>
        <taxon>Omphalotaceae</taxon>
        <taxon>Marasmiellus</taxon>
    </lineage>
</organism>
<name>A0ABR1JAN8_9AGAR</name>
<protein>
    <recommendedName>
        <fullName evidence="3">F-box domain-containing protein</fullName>
    </recommendedName>
</protein>
<evidence type="ECO:0000313" key="1">
    <source>
        <dbReference type="EMBL" id="KAK7455172.1"/>
    </source>
</evidence>